<keyword evidence="2" id="KW-0813">Transport</keyword>
<accession>A0A6J7UV50</accession>
<feature type="domain" description="EamA" evidence="13">
    <location>
        <begin position="19"/>
        <end position="143"/>
    </location>
</feature>
<dbReference type="SUPFAM" id="SSF103481">
    <property type="entry name" value="Multidrug resistance efflux transporter EmrE"/>
    <property type="match status" value="2"/>
</dbReference>
<evidence type="ECO:0000256" key="8">
    <source>
        <dbReference type="ARBA" id="ARBA00022985"/>
    </source>
</evidence>
<organism evidence="15">
    <name type="scientific">freshwater metagenome</name>
    <dbReference type="NCBI Taxonomy" id="449393"/>
    <lineage>
        <taxon>unclassified sequences</taxon>
        <taxon>metagenomes</taxon>
        <taxon>ecological metagenomes</taxon>
    </lineage>
</organism>
<keyword evidence="5" id="KW-0997">Cell inner membrane</keyword>
<dbReference type="InterPro" id="IPR000390">
    <property type="entry name" value="Small_drug/metabolite_transptr"/>
</dbReference>
<dbReference type="PANTHER" id="PTHR30561">
    <property type="entry name" value="SMR FAMILY PROTON-DEPENDENT DRUG EFFLUX TRANSPORTER SUGE"/>
    <property type="match status" value="1"/>
</dbReference>
<evidence type="ECO:0000313" key="14">
    <source>
        <dbReference type="EMBL" id="CAB5030655.1"/>
    </source>
</evidence>
<keyword evidence="7 12" id="KW-0812">Transmembrane</keyword>
<dbReference type="InterPro" id="IPR000620">
    <property type="entry name" value="EamA_dom"/>
</dbReference>
<evidence type="ECO:0000256" key="6">
    <source>
        <dbReference type="ARBA" id="ARBA00022556"/>
    </source>
</evidence>
<evidence type="ECO:0000256" key="12">
    <source>
        <dbReference type="SAM" id="Phobius"/>
    </source>
</evidence>
<dbReference type="EMBL" id="CAFBPN010000134">
    <property type="protein sequence ID" value="CAB5030655.1"/>
    <property type="molecule type" value="Genomic_DNA"/>
</dbReference>
<evidence type="ECO:0000256" key="2">
    <source>
        <dbReference type="ARBA" id="ARBA00022448"/>
    </source>
</evidence>
<feature type="transmembrane region" description="Helical" evidence="12">
    <location>
        <begin position="44"/>
        <end position="65"/>
    </location>
</feature>
<feature type="transmembrane region" description="Helical" evidence="12">
    <location>
        <begin position="152"/>
        <end position="168"/>
    </location>
</feature>
<reference evidence="15" key="1">
    <citation type="submission" date="2020-05" db="EMBL/GenBank/DDBJ databases">
        <authorList>
            <person name="Chiriac C."/>
            <person name="Salcher M."/>
            <person name="Ghai R."/>
            <person name="Kavagutti S V."/>
        </authorList>
    </citation>
    <scope>NUCLEOTIDE SEQUENCE</scope>
</reference>
<feature type="transmembrane region" description="Helical" evidence="12">
    <location>
        <begin position="180"/>
        <end position="201"/>
    </location>
</feature>
<sequence>MNRLEAGAYEYGCIVLGATLLALGAAILHASWNIAIKQSGDRWLALWAQMTIAGVLCSIFIVASGGVPHEAWLWASLSGITHVGYVWFLARAYDLGDFSVTYPIARGNGAVLAALGGVVFLNDHLSIVNVLGIAIAAGGLFLLAGPADNKHVLAALCVSLTIGIYSTVDSHGSRVTGGNLYPLTIFMTGTFFISLHGLAMGRAQEMKHTLRTRWKPLTVTACASVLTYWMVLLAVQRASVGYVTAIRESSVVLAALFGWKVLKEGNARRRITAAGVVLLGLIILVVS</sequence>
<feature type="transmembrane region" description="Helical" evidence="12">
    <location>
        <begin position="240"/>
        <end position="259"/>
    </location>
</feature>
<dbReference type="Gene3D" id="1.10.3730.20">
    <property type="match status" value="2"/>
</dbReference>
<dbReference type="AlphaFoldDB" id="A0A6J7UV50"/>
<keyword evidence="6" id="KW-0441">Lipid A biosynthesis</keyword>
<feature type="transmembrane region" description="Helical" evidence="12">
    <location>
        <begin position="6"/>
        <end position="32"/>
    </location>
</feature>
<dbReference type="Pfam" id="PF00892">
    <property type="entry name" value="EamA"/>
    <property type="match status" value="2"/>
</dbReference>
<keyword evidence="8" id="KW-0448">Lipopolysaccharide biosynthesis</keyword>
<dbReference type="InterPro" id="IPR037185">
    <property type="entry name" value="EmrE-like"/>
</dbReference>
<feature type="domain" description="EamA" evidence="13">
    <location>
        <begin position="152"/>
        <end position="285"/>
    </location>
</feature>
<keyword evidence="4" id="KW-0444">Lipid biosynthesis</keyword>
<comment type="subcellular location">
    <subcellularLocation>
        <location evidence="1">Cell membrane</location>
        <topology evidence="1">Multi-pass membrane protein</topology>
    </subcellularLocation>
</comment>
<proteinExistence type="predicted"/>
<evidence type="ECO:0000256" key="3">
    <source>
        <dbReference type="ARBA" id="ARBA00022475"/>
    </source>
</evidence>
<feature type="transmembrane region" description="Helical" evidence="12">
    <location>
        <begin position="271"/>
        <end position="286"/>
    </location>
</feature>
<keyword evidence="9 12" id="KW-1133">Transmembrane helix</keyword>
<keyword evidence="10" id="KW-0443">Lipid metabolism</keyword>
<evidence type="ECO:0000256" key="7">
    <source>
        <dbReference type="ARBA" id="ARBA00022692"/>
    </source>
</evidence>
<keyword evidence="11 12" id="KW-0472">Membrane</keyword>
<feature type="transmembrane region" description="Helical" evidence="12">
    <location>
        <begin position="71"/>
        <end position="90"/>
    </location>
</feature>
<evidence type="ECO:0000256" key="5">
    <source>
        <dbReference type="ARBA" id="ARBA00022519"/>
    </source>
</evidence>
<gene>
    <name evidence="14" type="ORF">UFOPK4098_01511</name>
    <name evidence="15" type="ORF">UFOPK4347_01882</name>
</gene>
<evidence type="ECO:0000256" key="9">
    <source>
        <dbReference type="ARBA" id="ARBA00022989"/>
    </source>
</evidence>
<dbReference type="PANTHER" id="PTHR30561:SF1">
    <property type="entry name" value="MULTIDRUG TRANSPORTER EMRE"/>
    <property type="match status" value="1"/>
</dbReference>
<evidence type="ECO:0000256" key="1">
    <source>
        <dbReference type="ARBA" id="ARBA00004651"/>
    </source>
</evidence>
<dbReference type="EMBL" id="CAFBQU010000127">
    <property type="protein sequence ID" value="CAB5068666.1"/>
    <property type="molecule type" value="Genomic_DNA"/>
</dbReference>
<evidence type="ECO:0000256" key="10">
    <source>
        <dbReference type="ARBA" id="ARBA00023098"/>
    </source>
</evidence>
<protein>
    <submittedName>
        <fullName evidence="15">Unannotated protein</fullName>
    </submittedName>
</protein>
<dbReference type="GO" id="GO:0005886">
    <property type="term" value="C:plasma membrane"/>
    <property type="evidence" value="ECO:0007669"/>
    <property type="project" value="UniProtKB-SubCell"/>
</dbReference>
<feature type="transmembrane region" description="Helical" evidence="12">
    <location>
        <begin position="213"/>
        <end position="234"/>
    </location>
</feature>
<name>A0A6J7UV50_9ZZZZ</name>
<evidence type="ECO:0000259" key="13">
    <source>
        <dbReference type="Pfam" id="PF00892"/>
    </source>
</evidence>
<feature type="transmembrane region" description="Helical" evidence="12">
    <location>
        <begin position="127"/>
        <end position="145"/>
    </location>
</feature>
<evidence type="ECO:0000313" key="15">
    <source>
        <dbReference type="EMBL" id="CAB5068666.1"/>
    </source>
</evidence>
<keyword evidence="3" id="KW-1003">Cell membrane</keyword>
<dbReference type="GO" id="GO:0009103">
    <property type="term" value="P:lipopolysaccharide biosynthetic process"/>
    <property type="evidence" value="ECO:0007669"/>
    <property type="project" value="UniProtKB-KW"/>
</dbReference>
<dbReference type="GO" id="GO:0022857">
    <property type="term" value="F:transmembrane transporter activity"/>
    <property type="evidence" value="ECO:0007669"/>
    <property type="project" value="InterPro"/>
</dbReference>
<evidence type="ECO:0000256" key="11">
    <source>
        <dbReference type="ARBA" id="ARBA00023136"/>
    </source>
</evidence>
<evidence type="ECO:0000256" key="4">
    <source>
        <dbReference type="ARBA" id="ARBA00022516"/>
    </source>
</evidence>